<protein>
    <submittedName>
        <fullName evidence="1">Uncharacterized protein</fullName>
    </submittedName>
</protein>
<comment type="caution">
    <text evidence="1">The sequence shown here is derived from an EMBL/GenBank/DDBJ whole genome shotgun (WGS) entry which is preliminary data.</text>
</comment>
<name>T0ESF8_HELPX</name>
<evidence type="ECO:0000313" key="2">
    <source>
        <dbReference type="Proteomes" id="UP000015605"/>
    </source>
</evidence>
<reference evidence="1 2" key="1">
    <citation type="journal article" date="2013" name="Genome Announc.">
        <title>Multiple genome sequences of Helicobacter pylori strains of diverse disease and antibiotic resistance backgrounds from Malaysia.</title>
        <authorList>
            <person name="Rehvathy V."/>
            <person name="Tan M.H."/>
            <person name="Gunaletchumy S.P."/>
            <person name="Teh X."/>
            <person name="Wang S."/>
            <person name="Baybayan P."/>
            <person name="Singh S."/>
            <person name="Ashby M."/>
            <person name="Kaakoush N.O."/>
            <person name="Mitchell H.M."/>
            <person name="Croft L.J."/>
            <person name="Goh K.L."/>
            <person name="Loke M.F."/>
            <person name="Vadivelu J."/>
        </authorList>
    </citation>
    <scope>NUCLEOTIDE SEQUENCE [LARGE SCALE GENOMIC DNA]</scope>
    <source>
        <strain evidence="1 2">UM114</strain>
    </source>
</reference>
<dbReference type="EMBL" id="AUSS01000034">
    <property type="protein sequence ID" value="EPZ92374.1"/>
    <property type="molecule type" value="Genomic_DNA"/>
</dbReference>
<evidence type="ECO:0000313" key="1">
    <source>
        <dbReference type="EMBL" id="EPZ92374.1"/>
    </source>
</evidence>
<dbReference type="Proteomes" id="UP000015605">
    <property type="component" value="Unassembled WGS sequence"/>
</dbReference>
<gene>
    <name evidence="1" type="ORF">N207_03035</name>
</gene>
<sequence length="49" mass="5789">MILIRAKNFRNIFTFLLKPSYFSKMQTLCIHFSIRNNAKVLGSGFHNNR</sequence>
<proteinExistence type="predicted"/>
<dbReference type="PATRIC" id="fig|1355531.3.peg.1387"/>
<dbReference type="AlphaFoldDB" id="T0ESF8"/>
<organism evidence="1 2">
    <name type="scientific">Helicobacter pylori UM114</name>
    <dbReference type="NCBI Taxonomy" id="1355531"/>
    <lineage>
        <taxon>Bacteria</taxon>
        <taxon>Pseudomonadati</taxon>
        <taxon>Campylobacterota</taxon>
        <taxon>Epsilonproteobacteria</taxon>
        <taxon>Campylobacterales</taxon>
        <taxon>Helicobacteraceae</taxon>
        <taxon>Helicobacter</taxon>
    </lineage>
</organism>
<accession>T0ESF8</accession>